<sequence length="337" mass="36454">MLATAALSLLALAPAALAVNTSTKRGIVYVAPEVATDNNYWTNKDNDLTWYYNYMTTPTGAFAGSNMQFVPMQWGLPNDPDVDMSFYNAVKNLQKTTNVTWVMGFNEPDGCDNGGSCVDPKQAAIAWVKQFEPMRKDLGIKLGGPGCTGAASGWTWLQKFHTACASLKNNNTGCEMDFLPIHWYGNFDGLASHLGAVNSTYNNVSEIWVTEFAYANEPLEDTQQFYNLSIDYFDRLPIIGKYSYFGPFRSDVSNVGPNAAFLTGDGLLTDIGSWYLGGDATGNIPTTSGTRTSSGNLTSTRAGTYSGKPYSSGNRASVTSGWLVGGLAAFIATWALF</sequence>
<reference evidence="4" key="1">
    <citation type="journal article" date="2020" name="Stud. Mycol.">
        <title>101 Dothideomycetes genomes: A test case for predicting lifestyles and emergence of pathogens.</title>
        <authorList>
            <person name="Haridas S."/>
            <person name="Albert R."/>
            <person name="Binder M."/>
            <person name="Bloem J."/>
            <person name="LaButti K."/>
            <person name="Salamov A."/>
            <person name="Andreopoulos B."/>
            <person name="Baker S."/>
            <person name="Barry K."/>
            <person name="Bills G."/>
            <person name="Bluhm B."/>
            <person name="Cannon C."/>
            <person name="Castanera R."/>
            <person name="Culley D."/>
            <person name="Daum C."/>
            <person name="Ezra D."/>
            <person name="Gonzalez J."/>
            <person name="Henrissat B."/>
            <person name="Kuo A."/>
            <person name="Liang C."/>
            <person name="Lipzen A."/>
            <person name="Lutzoni F."/>
            <person name="Magnuson J."/>
            <person name="Mondo S."/>
            <person name="Nolan M."/>
            <person name="Ohm R."/>
            <person name="Pangilinan J."/>
            <person name="Park H.-J."/>
            <person name="Ramirez L."/>
            <person name="Alfaro M."/>
            <person name="Sun H."/>
            <person name="Tritt A."/>
            <person name="Yoshinaga Y."/>
            <person name="Zwiers L.-H."/>
            <person name="Turgeon B."/>
            <person name="Goodwin S."/>
            <person name="Spatafora J."/>
            <person name="Crous P."/>
            <person name="Grigoriev I."/>
        </authorList>
    </citation>
    <scope>NUCLEOTIDE SEQUENCE [LARGE SCALE GENOMIC DNA]</scope>
    <source>
        <strain evidence="4">CECT 20119</strain>
    </source>
</reference>
<dbReference type="Proteomes" id="UP000799538">
    <property type="component" value="Unassembled WGS sequence"/>
</dbReference>
<dbReference type="AlphaFoldDB" id="A0A6A6FYT1"/>
<dbReference type="EMBL" id="ML992538">
    <property type="protein sequence ID" value="KAF2218553.1"/>
    <property type="molecule type" value="Genomic_DNA"/>
</dbReference>
<feature type="signal peptide" evidence="1">
    <location>
        <begin position="1"/>
        <end position="18"/>
    </location>
</feature>
<evidence type="ECO:0000313" key="4">
    <source>
        <dbReference type="Proteomes" id="UP000799538"/>
    </source>
</evidence>
<dbReference type="OrthoDB" id="43654at2759"/>
<evidence type="ECO:0000313" key="3">
    <source>
        <dbReference type="EMBL" id="KAF2218553.1"/>
    </source>
</evidence>
<accession>A0A6A6FYT1</accession>
<dbReference type="InterPro" id="IPR024655">
    <property type="entry name" value="Asl1_glyco_hydro_catalytic"/>
</dbReference>
<organism evidence="3 4">
    <name type="scientific">Elsinoe ampelina</name>
    <dbReference type="NCBI Taxonomy" id="302913"/>
    <lineage>
        <taxon>Eukaryota</taxon>
        <taxon>Fungi</taxon>
        <taxon>Dikarya</taxon>
        <taxon>Ascomycota</taxon>
        <taxon>Pezizomycotina</taxon>
        <taxon>Dothideomycetes</taxon>
        <taxon>Dothideomycetidae</taxon>
        <taxon>Myriangiales</taxon>
        <taxon>Elsinoaceae</taxon>
        <taxon>Elsinoe</taxon>
    </lineage>
</organism>
<evidence type="ECO:0000256" key="1">
    <source>
        <dbReference type="SAM" id="SignalP"/>
    </source>
</evidence>
<dbReference type="PANTHER" id="PTHR34154">
    <property type="entry name" value="ALKALI-SENSITIVE LINKAGE PROTEIN 1"/>
    <property type="match status" value="1"/>
</dbReference>
<dbReference type="Gene3D" id="3.20.20.80">
    <property type="entry name" value="Glycosidases"/>
    <property type="match status" value="1"/>
</dbReference>
<dbReference type="GO" id="GO:0009277">
    <property type="term" value="C:fungal-type cell wall"/>
    <property type="evidence" value="ECO:0007669"/>
    <property type="project" value="TreeGrafter"/>
</dbReference>
<name>A0A6A6FYT1_9PEZI</name>
<dbReference type="InterPro" id="IPR053183">
    <property type="entry name" value="ASL1"/>
</dbReference>
<protein>
    <submittedName>
        <fullName evidence="3">F5/8 type C domain protein</fullName>
    </submittedName>
</protein>
<dbReference type="FunFam" id="3.20.20.80:FF:000207">
    <property type="entry name" value="Glycoside hydrolase family 128 protein"/>
    <property type="match status" value="1"/>
</dbReference>
<dbReference type="Pfam" id="PF11790">
    <property type="entry name" value="Glyco_hydro_cc"/>
    <property type="match status" value="1"/>
</dbReference>
<keyword evidence="4" id="KW-1185">Reference proteome</keyword>
<feature type="domain" description="Asl1-like glycosyl hydrolase catalytic" evidence="2">
    <location>
        <begin position="27"/>
        <end position="275"/>
    </location>
</feature>
<proteinExistence type="predicted"/>
<gene>
    <name evidence="3" type="ORF">BDZ85DRAFT_207922</name>
</gene>
<dbReference type="InterPro" id="IPR017853">
    <property type="entry name" value="GH"/>
</dbReference>
<evidence type="ECO:0000259" key="2">
    <source>
        <dbReference type="Pfam" id="PF11790"/>
    </source>
</evidence>
<keyword evidence="1" id="KW-0732">Signal</keyword>
<feature type="chain" id="PRO_5025625379" evidence="1">
    <location>
        <begin position="19"/>
        <end position="337"/>
    </location>
</feature>
<dbReference type="GO" id="GO:0071966">
    <property type="term" value="P:fungal-type cell wall polysaccharide metabolic process"/>
    <property type="evidence" value="ECO:0007669"/>
    <property type="project" value="TreeGrafter"/>
</dbReference>
<dbReference type="SUPFAM" id="SSF51445">
    <property type="entry name" value="(Trans)glycosidases"/>
    <property type="match status" value="1"/>
</dbReference>
<dbReference type="PANTHER" id="PTHR34154:SF3">
    <property type="entry name" value="ALKALI-SENSITIVE LINKAGE PROTEIN 1"/>
    <property type="match status" value="1"/>
</dbReference>